<dbReference type="Proteomes" id="UP000283634">
    <property type="component" value="Unassembled WGS sequence"/>
</dbReference>
<dbReference type="GeneID" id="40331569"/>
<evidence type="ECO:0000313" key="4">
    <source>
        <dbReference type="Proteomes" id="UP000283634"/>
    </source>
</evidence>
<dbReference type="AlphaFoldDB" id="A0A422N4H7"/>
<keyword evidence="4" id="KW-1185">Reference proteome</keyword>
<dbReference type="OrthoDB" id="251822at2759"/>
<organism evidence="3 4">
    <name type="scientific">Trypanosoma rangeli</name>
    <dbReference type="NCBI Taxonomy" id="5698"/>
    <lineage>
        <taxon>Eukaryota</taxon>
        <taxon>Discoba</taxon>
        <taxon>Euglenozoa</taxon>
        <taxon>Kinetoplastea</taxon>
        <taxon>Metakinetoplastina</taxon>
        <taxon>Trypanosomatida</taxon>
        <taxon>Trypanosomatidae</taxon>
        <taxon>Trypanosoma</taxon>
        <taxon>Herpetosoma</taxon>
    </lineage>
</organism>
<comment type="caution">
    <text evidence="3">The sequence shown here is derived from an EMBL/GenBank/DDBJ whole genome shotgun (WGS) entry which is preliminary data.</text>
</comment>
<dbReference type="Gene3D" id="2.30.42.10">
    <property type="match status" value="1"/>
</dbReference>
<name>A0A422N4H7_TRYRA</name>
<dbReference type="Pfam" id="PF13180">
    <property type="entry name" value="PDZ_2"/>
    <property type="match status" value="1"/>
</dbReference>
<accession>A0A422N4H7</accession>
<reference evidence="3 4" key="1">
    <citation type="journal article" date="2018" name="BMC Genomics">
        <title>Genomic comparison of Trypanosoma conorhini and Trypanosoma rangeli to Trypanosoma cruzi strains of high and low virulence.</title>
        <authorList>
            <person name="Bradwell K.R."/>
            <person name="Koparde V.N."/>
            <person name="Matveyev A.V."/>
            <person name="Serrano M.G."/>
            <person name="Alves J.M."/>
            <person name="Parikh H."/>
            <person name="Huang B."/>
            <person name="Lee V."/>
            <person name="Espinosa-Alvarez O."/>
            <person name="Ortiz P.A."/>
            <person name="Costa-Martins A.G."/>
            <person name="Teixeira M.M."/>
            <person name="Buck G.A."/>
        </authorList>
    </citation>
    <scope>NUCLEOTIDE SEQUENCE [LARGE SCALE GENOMIC DNA]</scope>
    <source>
        <strain evidence="3 4">AM80</strain>
    </source>
</reference>
<dbReference type="SUPFAM" id="SSF50156">
    <property type="entry name" value="PDZ domain-like"/>
    <property type="match status" value="1"/>
</dbReference>
<proteinExistence type="predicted"/>
<evidence type="ECO:0000259" key="2">
    <source>
        <dbReference type="PROSITE" id="PS50106"/>
    </source>
</evidence>
<dbReference type="InterPro" id="IPR001478">
    <property type="entry name" value="PDZ"/>
</dbReference>
<dbReference type="RefSeq" id="XP_029235732.1">
    <property type="nucleotide sequence ID" value="XM_029384418.1"/>
</dbReference>
<gene>
    <name evidence="3" type="ORF">TraAM80_07636</name>
</gene>
<feature type="compositionally biased region" description="Basic and acidic residues" evidence="1">
    <location>
        <begin position="33"/>
        <end position="55"/>
    </location>
</feature>
<dbReference type="PROSITE" id="PS50106">
    <property type="entry name" value="PDZ"/>
    <property type="match status" value="1"/>
</dbReference>
<dbReference type="OMA" id="AESHAHY"/>
<sequence length="537" mass="59758">MTDFLMDPTEFQRVIDVIMKERYAHEQCVADKDLSRHRQRMERSRSTSQTSEKRMSLSNASLGSRAANLGNCGVKLGGRPPCILAGGRAPDAAVEATPRSGSNNSRGLSDAPFQYGSLIRDSDKENMKALTECVPESAEARLLSKDCLPNTESAPEKINVFSKEGEEEQQEGKVDPEPLVELSQKRRNIIQSPSPDNDNSLPVTTGVEMQEPQSLHFFSPLLTENSRYAMLEGKLQDMQSTVDRLTRDVMLLAVNQTSSVSMVQEEDSAAKRLESLKECGSFTEENFLTVVIALAKRVRRLEVDLEASMEQVRVLEAAAIERDMQLNRTKVGRDEMDTLVKALSNTCVDYPNELKNLYRMWGLDPKDVQQSLEASNSTSCTDLLLCTPPFTRVLYLLVERNAEILSTLNDQQAGRLEAESHAHYESTLFHNHRDSDFLKAVQKHPVPLHEQLLGIYLTDEEGLDGVRVISVSAASPAAQALKYGDVIAQINYVTVHSVADVSYVLSRARPTAPVALSIVMQKKPYARTVEVLPLELF</sequence>
<dbReference type="EMBL" id="MKGL01000329">
    <property type="protein sequence ID" value="RNF00378.1"/>
    <property type="molecule type" value="Genomic_DNA"/>
</dbReference>
<feature type="domain" description="PDZ" evidence="2">
    <location>
        <begin position="438"/>
        <end position="503"/>
    </location>
</feature>
<evidence type="ECO:0000313" key="3">
    <source>
        <dbReference type="EMBL" id="RNF00378.1"/>
    </source>
</evidence>
<protein>
    <recommendedName>
        <fullName evidence="2">PDZ domain-containing protein</fullName>
    </recommendedName>
</protein>
<dbReference type="InterPro" id="IPR036034">
    <property type="entry name" value="PDZ_sf"/>
</dbReference>
<evidence type="ECO:0000256" key="1">
    <source>
        <dbReference type="SAM" id="MobiDB-lite"/>
    </source>
</evidence>
<feature type="region of interest" description="Disordered" evidence="1">
    <location>
        <begin position="33"/>
        <end position="60"/>
    </location>
</feature>